<keyword evidence="5 9" id="KW-0812">Transmembrane</keyword>
<evidence type="ECO:0000313" key="12">
    <source>
        <dbReference type="EMBL" id="GHJ32277.1"/>
    </source>
</evidence>
<name>A0ABQ3U9V2_STRHY</name>
<evidence type="ECO:0000259" key="11">
    <source>
        <dbReference type="PROSITE" id="PS50928"/>
    </source>
</evidence>
<keyword evidence="7 9" id="KW-1133">Transmembrane helix</keyword>
<evidence type="ECO:0000256" key="7">
    <source>
        <dbReference type="ARBA" id="ARBA00022989"/>
    </source>
</evidence>
<evidence type="ECO:0000256" key="6">
    <source>
        <dbReference type="ARBA" id="ARBA00022970"/>
    </source>
</evidence>
<proteinExistence type="inferred from homology"/>
<keyword evidence="8 9" id="KW-0472">Membrane</keyword>
<comment type="caution">
    <text evidence="12">The sequence shown here is derived from an EMBL/GenBank/DDBJ whole genome shotgun (WGS) entry which is preliminary data.</text>
</comment>
<feature type="transmembrane region" description="Helical" evidence="9">
    <location>
        <begin position="64"/>
        <end position="85"/>
    </location>
</feature>
<dbReference type="RefSeq" id="WP_236258939.1">
    <property type="nucleotide sequence ID" value="NZ_BNEK01000005.1"/>
</dbReference>
<dbReference type="Proteomes" id="UP001054854">
    <property type="component" value="Unassembled WGS sequence"/>
</dbReference>
<evidence type="ECO:0000256" key="1">
    <source>
        <dbReference type="ARBA" id="ARBA00004651"/>
    </source>
</evidence>
<dbReference type="SUPFAM" id="SSF161098">
    <property type="entry name" value="MetI-like"/>
    <property type="match status" value="1"/>
</dbReference>
<gene>
    <name evidence="12" type="ORF">TPA0910_67100</name>
</gene>
<evidence type="ECO:0000256" key="8">
    <source>
        <dbReference type="ARBA" id="ARBA00023136"/>
    </source>
</evidence>
<dbReference type="PANTHER" id="PTHR30614:SF20">
    <property type="entry name" value="GLUTAMINE TRANSPORT SYSTEM PERMEASE PROTEIN GLNP"/>
    <property type="match status" value="1"/>
</dbReference>
<keyword evidence="4" id="KW-1003">Cell membrane</keyword>
<dbReference type="InterPro" id="IPR000515">
    <property type="entry name" value="MetI-like"/>
</dbReference>
<keyword evidence="13" id="KW-1185">Reference proteome</keyword>
<feature type="transmembrane region" description="Helical" evidence="9">
    <location>
        <begin position="30"/>
        <end position="52"/>
    </location>
</feature>
<evidence type="ECO:0000256" key="4">
    <source>
        <dbReference type="ARBA" id="ARBA00022475"/>
    </source>
</evidence>
<feature type="domain" description="ABC transmembrane type-1" evidence="11">
    <location>
        <begin position="26"/>
        <end position="220"/>
    </location>
</feature>
<evidence type="ECO:0000256" key="9">
    <source>
        <dbReference type="RuleBase" id="RU363032"/>
    </source>
</evidence>
<sequence length="257" mass="27420">MDSVLQTFFDVHLMASVFPDLIRIGLVNTLTLAGGATAIGLVVGMALALAALSRRAWLRWPARVYVDIFRGLPIILTIFLLGQGLPLAGVHPFGTNSYPYGIVALGLVTGSYISEIFRSGIQAVAPGQLEAARALGMPYLTAMRLVVVPQGVRNVLPALTNQFIGTIKDSSLVYLLGFAEGQRELYRIGQDVAQRTGNMSSLVAAGLMYLVITVPLTHLVNLLDRRLKNGRPKTATPQAGDGPGPDARPTPMEVTSA</sequence>
<protein>
    <submittedName>
        <fullName evidence="12">Amino acid ABC transporter permease</fullName>
    </submittedName>
</protein>
<organism evidence="12 13">
    <name type="scientific">Streptomyces hygroscopicus</name>
    <dbReference type="NCBI Taxonomy" id="1912"/>
    <lineage>
        <taxon>Bacteria</taxon>
        <taxon>Bacillati</taxon>
        <taxon>Actinomycetota</taxon>
        <taxon>Actinomycetes</taxon>
        <taxon>Kitasatosporales</taxon>
        <taxon>Streptomycetaceae</taxon>
        <taxon>Streptomyces</taxon>
        <taxon>Streptomyces violaceusniger group</taxon>
    </lineage>
</organism>
<dbReference type="InterPro" id="IPR035906">
    <property type="entry name" value="MetI-like_sf"/>
</dbReference>
<accession>A0ABQ3U9V2</accession>
<evidence type="ECO:0000313" key="13">
    <source>
        <dbReference type="Proteomes" id="UP001054854"/>
    </source>
</evidence>
<dbReference type="Pfam" id="PF00528">
    <property type="entry name" value="BPD_transp_1"/>
    <property type="match status" value="1"/>
</dbReference>
<dbReference type="EMBL" id="BNEK01000005">
    <property type="protein sequence ID" value="GHJ32277.1"/>
    <property type="molecule type" value="Genomic_DNA"/>
</dbReference>
<feature type="transmembrane region" description="Helical" evidence="9">
    <location>
        <begin position="202"/>
        <end position="223"/>
    </location>
</feature>
<dbReference type="InterPro" id="IPR010065">
    <property type="entry name" value="AA_ABC_transptr_permease_3TM"/>
</dbReference>
<dbReference type="PANTHER" id="PTHR30614">
    <property type="entry name" value="MEMBRANE COMPONENT OF AMINO ACID ABC TRANSPORTER"/>
    <property type="match status" value="1"/>
</dbReference>
<comment type="subcellular location">
    <subcellularLocation>
        <location evidence="1 9">Cell membrane</location>
        <topology evidence="1 9">Multi-pass membrane protein</topology>
    </subcellularLocation>
</comment>
<keyword evidence="3 9" id="KW-0813">Transport</keyword>
<reference evidence="12" key="1">
    <citation type="submission" date="2024-05" db="EMBL/GenBank/DDBJ databases">
        <title>Whole genome shotgun sequence of Streptomyces hygroscopicus NBRC 113678.</title>
        <authorList>
            <person name="Komaki H."/>
            <person name="Tamura T."/>
        </authorList>
    </citation>
    <scope>NUCLEOTIDE SEQUENCE</scope>
    <source>
        <strain evidence="12">N11-34</strain>
    </source>
</reference>
<dbReference type="NCBIfam" id="TIGR01726">
    <property type="entry name" value="HEQRo_perm_3TM"/>
    <property type="match status" value="1"/>
</dbReference>
<evidence type="ECO:0000256" key="2">
    <source>
        <dbReference type="ARBA" id="ARBA00010072"/>
    </source>
</evidence>
<keyword evidence="6" id="KW-0029">Amino-acid transport</keyword>
<evidence type="ECO:0000256" key="5">
    <source>
        <dbReference type="ARBA" id="ARBA00022692"/>
    </source>
</evidence>
<evidence type="ECO:0000256" key="3">
    <source>
        <dbReference type="ARBA" id="ARBA00022448"/>
    </source>
</evidence>
<comment type="similarity">
    <text evidence="2">Belongs to the binding-protein-dependent transport system permease family. HisMQ subfamily.</text>
</comment>
<feature type="region of interest" description="Disordered" evidence="10">
    <location>
        <begin position="230"/>
        <end position="257"/>
    </location>
</feature>
<dbReference type="Gene3D" id="1.10.3720.10">
    <property type="entry name" value="MetI-like"/>
    <property type="match status" value="1"/>
</dbReference>
<dbReference type="InterPro" id="IPR043429">
    <property type="entry name" value="ArtM/GltK/GlnP/TcyL/YhdX-like"/>
</dbReference>
<dbReference type="CDD" id="cd06261">
    <property type="entry name" value="TM_PBP2"/>
    <property type="match status" value="1"/>
</dbReference>
<dbReference type="PROSITE" id="PS50928">
    <property type="entry name" value="ABC_TM1"/>
    <property type="match status" value="1"/>
</dbReference>
<evidence type="ECO:0000256" key="10">
    <source>
        <dbReference type="SAM" id="MobiDB-lite"/>
    </source>
</evidence>